<dbReference type="AlphaFoldDB" id="A0A8J6CHA7"/>
<dbReference type="Gene3D" id="3.40.50.300">
    <property type="entry name" value="P-loop containing nucleotide triphosphate hydrolases"/>
    <property type="match status" value="1"/>
</dbReference>
<dbReference type="Proteomes" id="UP000751190">
    <property type="component" value="Unassembled WGS sequence"/>
</dbReference>
<keyword evidence="3" id="KW-1185">Reference proteome</keyword>
<dbReference type="EMBL" id="JAGTXO010000002">
    <property type="protein sequence ID" value="KAG8470000.1"/>
    <property type="molecule type" value="Genomic_DNA"/>
</dbReference>
<evidence type="ECO:0000313" key="3">
    <source>
        <dbReference type="Proteomes" id="UP000751190"/>
    </source>
</evidence>
<protein>
    <submittedName>
        <fullName evidence="1">Uncharacterized protein</fullName>
    </submittedName>
</protein>
<accession>A0A8J6CHA7</accession>
<dbReference type="OrthoDB" id="10646737at2759"/>
<evidence type="ECO:0000313" key="1">
    <source>
        <dbReference type="EMBL" id="KAG8470000.1"/>
    </source>
</evidence>
<reference evidence="1" key="1">
    <citation type="submission" date="2021-05" db="EMBL/GenBank/DDBJ databases">
        <title>The genome of the haptophyte Pavlova lutheri (Diacronema luteri, Pavlovales) - a model for lipid biosynthesis in eukaryotic algae.</title>
        <authorList>
            <person name="Hulatt C.J."/>
            <person name="Posewitz M.C."/>
        </authorList>
    </citation>
    <scope>NUCLEOTIDE SEQUENCE</scope>
    <source>
        <strain evidence="1">NIVA-4/92</strain>
    </source>
</reference>
<dbReference type="EMBL" id="JAGTXO010000002">
    <property type="protein sequence ID" value="KAG8470007.1"/>
    <property type="molecule type" value="Genomic_DNA"/>
</dbReference>
<name>A0A8J6CHA7_DIALT</name>
<dbReference type="InterPro" id="IPR027417">
    <property type="entry name" value="P-loop_NTPase"/>
</dbReference>
<dbReference type="SUPFAM" id="SSF52540">
    <property type="entry name" value="P-loop containing nucleoside triphosphate hydrolases"/>
    <property type="match status" value="1"/>
</dbReference>
<comment type="caution">
    <text evidence="1">The sequence shown here is derived from an EMBL/GenBank/DDBJ whole genome shotgun (WGS) entry which is preliminary data.</text>
</comment>
<sequence length="789" mass="86352">MVGEDTIEFREESSESRGFTGAHIAAYICAGSRVWVSLQTMVIPLRYRFETVMDGIYLDAAHEDPVILPTFRFKGASGLKQVPITQFAPSLNALRYTGLDHATVESLAEPFKEDLWGALGFLDDTPSLITGQAGAGKTTRVAMGGLVDVVIASPSHLLRQDLKGRFSETTTHARLFGDCPAQTSDSVRCLEKHPPAVLAIDEATMLTQKMKEAIIERCAKWGTRLVFLGDFDPVSFVPMQATPMTTVSMNPEGLRHSHVPGQRRCATQWLVELHDQMRASLIRCDPPEATWNLVRNAFRANAPEQIVTRPQVAKMFDGARGDVILTSTRRCQTCGATTSEACSCKGDTIRSGVIDWCREVKDSGVWAASSGDATVAKGTRMFSKVRPEGHGWTEGPATTFSQCQGLTVDAPARVFLDIRFLFKSELAYVGASRVRDASQLWLVDDPFVQSKRIGESIGHLVTKGRVAHELNAGIMKCPVPFVRARTEYPFTGSHLVADVACLGEDGTPVYVVEIVNTSPPSDDKLEFYESIGVECLVVRADRSPDTDLTEYIEKFPKPGDYTYERKKAADGSEYGRAYVKGCGGGVIDGSWRASNLQGCPRDIRKRIAEREYVDVDMVGAAPCIIAEVARQLGVQTPTLRLLVDDVKAARARLADERGCSIDEAKLIFNKTLHGGGAPGVAHGSMLDLLAGEMRSLAAVLRSEACFEGLAQKARNDASLLSLVWQTLEHECLMRARAEFADDPRIVLVFDGMLVPRDILGRDGGAAILERVNESIRGLIPDLRMVVKPW</sequence>
<evidence type="ECO:0000313" key="2">
    <source>
        <dbReference type="EMBL" id="KAG8470007.1"/>
    </source>
</evidence>
<organism evidence="1 3">
    <name type="scientific">Diacronema lutheri</name>
    <name type="common">Unicellular marine alga</name>
    <name type="synonym">Monochrysis lutheri</name>
    <dbReference type="NCBI Taxonomy" id="2081491"/>
    <lineage>
        <taxon>Eukaryota</taxon>
        <taxon>Haptista</taxon>
        <taxon>Haptophyta</taxon>
        <taxon>Pavlovophyceae</taxon>
        <taxon>Pavlovales</taxon>
        <taxon>Pavlovaceae</taxon>
        <taxon>Diacronema</taxon>
    </lineage>
</organism>
<dbReference type="Pfam" id="PF13604">
    <property type="entry name" value="AAA_30"/>
    <property type="match status" value="1"/>
</dbReference>
<proteinExistence type="predicted"/>
<gene>
    <name evidence="1" type="ORF">KFE25_006455</name>
    <name evidence="2" type="ORF">KFE25_006462</name>
</gene>